<comment type="similarity">
    <text evidence="5">Belongs to the protein kinase superfamily.</text>
</comment>
<dbReference type="Proteomes" id="UP000018208">
    <property type="component" value="Unassembled WGS sequence"/>
</dbReference>
<evidence type="ECO:0000259" key="6">
    <source>
        <dbReference type="PROSITE" id="PS50011"/>
    </source>
</evidence>
<keyword evidence="7" id="KW-0418">Kinase</keyword>
<evidence type="ECO:0000256" key="5">
    <source>
        <dbReference type="RuleBase" id="RU000304"/>
    </source>
</evidence>
<feature type="domain" description="Protein kinase" evidence="6">
    <location>
        <begin position="16"/>
        <end position="280"/>
    </location>
</feature>
<dbReference type="OrthoDB" id="8693905at2759"/>
<dbReference type="PROSITE" id="PS00108">
    <property type="entry name" value="PROTEIN_KINASE_ST"/>
    <property type="match status" value="1"/>
</dbReference>
<feature type="binding site" evidence="4">
    <location>
        <position position="45"/>
    </location>
    <ligand>
        <name>ATP</name>
        <dbReference type="ChEBI" id="CHEBI:30616"/>
    </ligand>
</feature>
<dbReference type="EMBL" id="AUWU02000006">
    <property type="protein sequence ID" value="KAH0571605.1"/>
    <property type="molecule type" value="Genomic_DNA"/>
</dbReference>
<keyword evidence="2 4" id="KW-0547">Nucleotide-binding</keyword>
<dbReference type="Pfam" id="PF00069">
    <property type="entry name" value="Pkinase"/>
    <property type="match status" value="1"/>
</dbReference>
<dbReference type="GO" id="GO:0004674">
    <property type="term" value="F:protein serine/threonine kinase activity"/>
    <property type="evidence" value="ECO:0007669"/>
    <property type="project" value="UniProtKB-KW"/>
</dbReference>
<accession>V6LUI5</accession>
<dbReference type="InterPro" id="IPR050629">
    <property type="entry name" value="STE20/SPS1-PAK"/>
</dbReference>
<dbReference type="PANTHER" id="PTHR48012">
    <property type="entry name" value="STERILE20-LIKE KINASE, ISOFORM B-RELATED"/>
    <property type="match status" value="1"/>
</dbReference>
<dbReference type="SMART" id="SM00220">
    <property type="entry name" value="S_TKc"/>
    <property type="match status" value="1"/>
</dbReference>
<gene>
    <name evidence="7" type="ORF">SS50377_11572</name>
    <name evidence="8" type="ORF">SS50377_25794</name>
</gene>
<keyword evidence="9" id="KW-1185">Reference proteome</keyword>
<reference evidence="8" key="2">
    <citation type="submission" date="2020-12" db="EMBL/GenBank/DDBJ databases">
        <title>New Spironucleus salmonicida genome in near-complete chromosomes.</title>
        <authorList>
            <person name="Xu F."/>
            <person name="Kurt Z."/>
            <person name="Jimenez-Gonzalez A."/>
            <person name="Astvaldsson A."/>
            <person name="Andersson J.O."/>
            <person name="Svard S.G."/>
        </authorList>
    </citation>
    <scope>NUCLEOTIDE SEQUENCE</scope>
    <source>
        <strain evidence="8">ATCC 50377</strain>
    </source>
</reference>
<evidence type="ECO:0000313" key="9">
    <source>
        <dbReference type="Proteomes" id="UP000018208"/>
    </source>
</evidence>
<dbReference type="VEuPathDB" id="GiardiaDB:SS50377_25794"/>
<keyword evidence="7" id="KW-0808">Transferase</keyword>
<dbReference type="PANTHER" id="PTHR48012:SF2">
    <property type="entry name" value="STERILE20-LIKE KINASE, ISOFORM B"/>
    <property type="match status" value="1"/>
</dbReference>
<evidence type="ECO:0000256" key="2">
    <source>
        <dbReference type="ARBA" id="ARBA00022741"/>
    </source>
</evidence>
<dbReference type="PROSITE" id="PS50011">
    <property type="entry name" value="PROTEIN_KINASE_DOM"/>
    <property type="match status" value="1"/>
</dbReference>
<dbReference type="EMBL" id="KI545996">
    <property type="protein sequence ID" value="EST48230.1"/>
    <property type="molecule type" value="Genomic_DNA"/>
</dbReference>
<evidence type="ECO:0000256" key="1">
    <source>
        <dbReference type="ARBA" id="ARBA00012513"/>
    </source>
</evidence>
<protein>
    <recommendedName>
        <fullName evidence="1">non-specific serine/threonine protein kinase</fullName>
        <ecNumber evidence="1">2.7.11.1</ecNumber>
    </recommendedName>
</protein>
<evidence type="ECO:0000256" key="4">
    <source>
        <dbReference type="PROSITE-ProRule" id="PRU10141"/>
    </source>
</evidence>
<reference evidence="7 8" key="1">
    <citation type="journal article" date="2014" name="PLoS Genet.">
        <title>The Genome of Spironucleus salmonicida Highlights a Fish Pathogen Adapted to Fluctuating Environments.</title>
        <authorList>
            <person name="Xu F."/>
            <person name="Jerlstrom-Hultqvist J."/>
            <person name="Einarsson E."/>
            <person name="Astvaldsson A."/>
            <person name="Svard S.G."/>
            <person name="Andersson J.O."/>
        </authorList>
    </citation>
    <scope>NUCLEOTIDE SEQUENCE</scope>
    <source>
        <strain evidence="8">ATCC 50377</strain>
    </source>
</reference>
<dbReference type="Gene3D" id="1.10.510.10">
    <property type="entry name" value="Transferase(Phosphotransferase) domain 1"/>
    <property type="match status" value="1"/>
</dbReference>
<dbReference type="SUPFAM" id="SSF56112">
    <property type="entry name" value="Protein kinase-like (PK-like)"/>
    <property type="match status" value="1"/>
</dbReference>
<keyword evidence="5" id="KW-0723">Serine/threonine-protein kinase</keyword>
<organism evidence="7">
    <name type="scientific">Spironucleus salmonicida</name>
    <dbReference type="NCBI Taxonomy" id="348837"/>
    <lineage>
        <taxon>Eukaryota</taxon>
        <taxon>Metamonada</taxon>
        <taxon>Diplomonadida</taxon>
        <taxon>Hexamitidae</taxon>
        <taxon>Hexamitinae</taxon>
        <taxon>Spironucleus</taxon>
    </lineage>
</organism>
<proteinExistence type="inferred from homology"/>
<dbReference type="InterPro" id="IPR008271">
    <property type="entry name" value="Ser/Thr_kinase_AS"/>
</dbReference>
<evidence type="ECO:0000313" key="8">
    <source>
        <dbReference type="EMBL" id="KAH0571605.1"/>
    </source>
</evidence>
<sequence length="378" mass="42585">MQIENIISQEDPKVIFDLLQQIGAGSYGTVHQAFNLETSEIVAVKIVPLQEGESSIAVIKEVEFMKKISASLHPNLVNFLDAYHDIENNDLWIVMEYCSAGALTDLMRESARVLDEKEAAYVIKQSLQALKFLHDQKILHRDVKANNLLVSDDGIIKLADFGVSHQLTQTCEKRKSVIGTPYWMAPEIYQGEAYSYPSDIWALGITLIEILEGKPPLAGIHPMRAMMLIPQQDAPTLRGKKSKLTNKKFSSELCDFLEKMLVKNPDDRQTINVLVEDKYLDQANDLTALLDHVYNGEVAGSQEQQDSASVSENSEYDQNTVVQNVNSEINTIVRQDQQQQDLPVEEVYESTTIVKQIVEHIEPEVIQKKQKKEGCKGQ</sequence>
<dbReference type="EC" id="2.7.11.1" evidence="1"/>
<name>V6LUI5_9EUKA</name>
<dbReference type="InterPro" id="IPR017441">
    <property type="entry name" value="Protein_kinase_ATP_BS"/>
</dbReference>
<dbReference type="PROSITE" id="PS00107">
    <property type="entry name" value="PROTEIN_KINASE_ATP"/>
    <property type="match status" value="1"/>
</dbReference>
<dbReference type="AlphaFoldDB" id="V6LUI5"/>
<dbReference type="GO" id="GO:0005524">
    <property type="term" value="F:ATP binding"/>
    <property type="evidence" value="ECO:0007669"/>
    <property type="project" value="UniProtKB-UniRule"/>
</dbReference>
<dbReference type="GO" id="GO:0005737">
    <property type="term" value="C:cytoplasm"/>
    <property type="evidence" value="ECO:0007669"/>
    <property type="project" value="TreeGrafter"/>
</dbReference>
<evidence type="ECO:0000313" key="7">
    <source>
        <dbReference type="EMBL" id="EST48230.1"/>
    </source>
</evidence>
<dbReference type="InterPro" id="IPR000719">
    <property type="entry name" value="Prot_kinase_dom"/>
</dbReference>
<dbReference type="CDD" id="cd05122">
    <property type="entry name" value="PKc_STE"/>
    <property type="match status" value="1"/>
</dbReference>
<keyword evidence="3 4" id="KW-0067">ATP-binding</keyword>
<evidence type="ECO:0000256" key="3">
    <source>
        <dbReference type="ARBA" id="ARBA00022840"/>
    </source>
</evidence>
<dbReference type="InterPro" id="IPR011009">
    <property type="entry name" value="Kinase-like_dom_sf"/>
</dbReference>